<comment type="caution">
    <text evidence="1">The sequence shown here is derived from an EMBL/GenBank/DDBJ whole genome shotgun (WGS) entry which is preliminary data.</text>
</comment>
<evidence type="ECO:0000313" key="1">
    <source>
        <dbReference type="EMBL" id="CAG8532725.1"/>
    </source>
</evidence>
<name>A0ABM8W5T5_GIGMA</name>
<reference evidence="1 2" key="1">
    <citation type="submission" date="2021-06" db="EMBL/GenBank/DDBJ databases">
        <authorList>
            <person name="Kallberg Y."/>
            <person name="Tangrot J."/>
            <person name="Rosling A."/>
        </authorList>
    </citation>
    <scope>NUCLEOTIDE SEQUENCE [LARGE SCALE GENOMIC DNA]</scope>
    <source>
        <strain evidence="1 2">120-4 pot B 10/14</strain>
    </source>
</reference>
<evidence type="ECO:0000313" key="2">
    <source>
        <dbReference type="Proteomes" id="UP000789901"/>
    </source>
</evidence>
<accession>A0ABM8W5T5</accession>
<proteinExistence type="predicted"/>
<gene>
    <name evidence="1" type="ORF">GMARGA_LOCUS3700</name>
</gene>
<protein>
    <submittedName>
        <fullName evidence="1">14410_t:CDS:1</fullName>
    </submittedName>
</protein>
<dbReference type="EMBL" id="CAJVQB010001366">
    <property type="protein sequence ID" value="CAG8532725.1"/>
    <property type="molecule type" value="Genomic_DNA"/>
</dbReference>
<organism evidence="1 2">
    <name type="scientific">Gigaspora margarita</name>
    <dbReference type="NCBI Taxonomy" id="4874"/>
    <lineage>
        <taxon>Eukaryota</taxon>
        <taxon>Fungi</taxon>
        <taxon>Fungi incertae sedis</taxon>
        <taxon>Mucoromycota</taxon>
        <taxon>Glomeromycotina</taxon>
        <taxon>Glomeromycetes</taxon>
        <taxon>Diversisporales</taxon>
        <taxon>Gigasporaceae</taxon>
        <taxon>Gigaspora</taxon>
    </lineage>
</organism>
<keyword evidence="2" id="KW-1185">Reference proteome</keyword>
<dbReference type="Proteomes" id="UP000789901">
    <property type="component" value="Unassembled WGS sequence"/>
</dbReference>
<sequence length="41" mass="4716">MVKDHELHPPKISSVFSRTENNKKLRGVAVSVEEHNIHRPV</sequence>